<evidence type="ECO:0000256" key="3">
    <source>
        <dbReference type="ARBA" id="ARBA00022989"/>
    </source>
</evidence>
<evidence type="ECO:0000256" key="4">
    <source>
        <dbReference type="ARBA" id="ARBA00023136"/>
    </source>
</evidence>
<feature type="transmembrane region" description="Helical" evidence="5">
    <location>
        <begin position="43"/>
        <end position="63"/>
    </location>
</feature>
<evidence type="ECO:0000256" key="1">
    <source>
        <dbReference type="ARBA" id="ARBA00004141"/>
    </source>
</evidence>
<dbReference type="Proteomes" id="UP000199754">
    <property type="component" value="Plasmid pSMR1-2"/>
</dbReference>
<organism evidence="6 7">
    <name type="scientific">Pseudosulfitobacter pseudonitzschiae</name>
    <dbReference type="NCBI Taxonomy" id="1402135"/>
    <lineage>
        <taxon>Bacteria</taxon>
        <taxon>Pseudomonadati</taxon>
        <taxon>Pseudomonadota</taxon>
        <taxon>Alphaproteobacteria</taxon>
        <taxon>Rhodobacterales</taxon>
        <taxon>Roseobacteraceae</taxon>
        <taxon>Pseudosulfitobacter</taxon>
    </lineage>
</organism>
<keyword evidence="3 5" id="KW-1133">Transmembrane helix</keyword>
<dbReference type="EMBL" id="CP022417">
    <property type="protein sequence ID" value="ASM74895.1"/>
    <property type="molecule type" value="Genomic_DNA"/>
</dbReference>
<dbReference type="RefSeq" id="WP_162791894.1">
    <property type="nucleotide sequence ID" value="NZ_CP022417.1"/>
</dbReference>
<geneLocation type="plasmid" evidence="6 7">
    <name>pSMR1-2</name>
</geneLocation>
<dbReference type="InterPro" id="IPR037294">
    <property type="entry name" value="ABC_BtuC-like"/>
</dbReference>
<keyword evidence="7" id="KW-1185">Reference proteome</keyword>
<evidence type="ECO:0000256" key="2">
    <source>
        <dbReference type="ARBA" id="ARBA00022692"/>
    </source>
</evidence>
<dbReference type="AlphaFoldDB" id="A0A221K7E2"/>
<keyword evidence="4 5" id="KW-0472">Membrane</keyword>
<gene>
    <name evidence="6" type="ORF">SULPSESMR1_03976</name>
</gene>
<evidence type="ECO:0000313" key="7">
    <source>
        <dbReference type="Proteomes" id="UP000199754"/>
    </source>
</evidence>
<reference evidence="6 7" key="1">
    <citation type="submission" date="2017-07" db="EMBL/GenBank/DDBJ databases">
        <title>Genome Sequence of Sulfitobacter pseudonitzschiae Strain SMR1 Isolated from a culture of the Diatom Skeletonema marinoi.</title>
        <authorList>
            <person name="Topel M."/>
            <person name="Pinder M.I.M."/>
            <person name="Johansson O.N."/>
            <person name="Kourtchenko O."/>
            <person name="Godhe A."/>
            <person name="Clarke A.K."/>
        </authorList>
    </citation>
    <scope>NUCLEOTIDE SEQUENCE [LARGE SCALE GENOMIC DNA]</scope>
    <source>
        <strain evidence="6 7">SMR1</strain>
        <plasmid evidence="6 7">pSMR1-2</plasmid>
    </source>
</reference>
<dbReference type="GO" id="GO:0016020">
    <property type="term" value="C:membrane"/>
    <property type="evidence" value="ECO:0007669"/>
    <property type="project" value="UniProtKB-SubCell"/>
</dbReference>
<evidence type="ECO:0000256" key="5">
    <source>
        <dbReference type="SAM" id="Phobius"/>
    </source>
</evidence>
<feature type="transmembrane region" description="Helical" evidence="5">
    <location>
        <begin position="15"/>
        <end position="36"/>
    </location>
</feature>
<accession>A0A221K7E2</accession>
<keyword evidence="2 5" id="KW-0812">Transmembrane</keyword>
<keyword evidence="6" id="KW-0614">Plasmid</keyword>
<sequence length="132" mass="14235">MQILLVMLLAPDLPVAGRMLVASVIALVANLAYLLLPTSRHAVILPGAALMAMVSLIGGQVILERVLSYDTVLAVVIEFIGGIVFLSSFGGLRGDSTRQDIKILRWQGCVGRCLLFPASLRRHGDHRTDDQS</sequence>
<evidence type="ECO:0000313" key="6">
    <source>
        <dbReference type="EMBL" id="ASM74895.1"/>
    </source>
</evidence>
<dbReference type="KEGG" id="spse:SULPSESMR1_03976"/>
<feature type="transmembrane region" description="Helical" evidence="5">
    <location>
        <begin position="69"/>
        <end position="92"/>
    </location>
</feature>
<dbReference type="SUPFAM" id="SSF81345">
    <property type="entry name" value="ABC transporter involved in vitamin B12 uptake, BtuC"/>
    <property type="match status" value="1"/>
</dbReference>
<proteinExistence type="predicted"/>
<name>A0A221K7E2_9RHOB</name>
<comment type="subcellular location">
    <subcellularLocation>
        <location evidence="1">Membrane</location>
        <topology evidence="1">Multi-pass membrane protein</topology>
    </subcellularLocation>
</comment>
<protein>
    <submittedName>
        <fullName evidence="6">Enterobactin ABC transporter permease</fullName>
    </submittedName>
</protein>